<sequence length="106" mass="10821">MLRNAILALIPLSMVALGQPAAAIEILGQGENFAVSYDNPAQNVVGGGAISVTRKGEGMRIDYAPDAPAQPPRIAHFVGQGESGTIRYLPATPAPSLNASAAALRG</sequence>
<evidence type="ECO:0000256" key="1">
    <source>
        <dbReference type="SAM" id="SignalP"/>
    </source>
</evidence>
<proteinExistence type="predicted"/>
<organism evidence="2 3">
    <name type="scientific">Teichococcus aerophilus</name>
    <dbReference type="NCBI Taxonomy" id="1224513"/>
    <lineage>
        <taxon>Bacteria</taxon>
        <taxon>Pseudomonadati</taxon>
        <taxon>Pseudomonadota</taxon>
        <taxon>Alphaproteobacteria</taxon>
        <taxon>Acetobacterales</taxon>
        <taxon>Roseomonadaceae</taxon>
        <taxon>Roseomonas</taxon>
    </lineage>
</organism>
<accession>A0ABR7RNG1</accession>
<evidence type="ECO:0000313" key="2">
    <source>
        <dbReference type="EMBL" id="MBC9208109.1"/>
    </source>
</evidence>
<dbReference type="Proteomes" id="UP000626026">
    <property type="component" value="Unassembled WGS sequence"/>
</dbReference>
<protein>
    <submittedName>
        <fullName evidence="2">Uncharacterized protein</fullName>
    </submittedName>
</protein>
<comment type="caution">
    <text evidence="2">The sequence shown here is derived from an EMBL/GenBank/DDBJ whole genome shotgun (WGS) entry which is preliminary data.</text>
</comment>
<gene>
    <name evidence="2" type="ORF">IBL26_14790</name>
</gene>
<evidence type="ECO:0000313" key="3">
    <source>
        <dbReference type="Proteomes" id="UP000626026"/>
    </source>
</evidence>
<feature type="signal peptide" evidence="1">
    <location>
        <begin position="1"/>
        <end position="23"/>
    </location>
</feature>
<keyword evidence="3" id="KW-1185">Reference proteome</keyword>
<reference evidence="2 3" key="1">
    <citation type="journal article" date="2013" name="Int. J. Syst. Evol. Microbiol.">
        <title>Roseomonas aerophila sp. nov., isolated from air.</title>
        <authorList>
            <person name="Kim S.J."/>
            <person name="Weon H.Y."/>
            <person name="Ahn J.H."/>
            <person name="Hong S.B."/>
            <person name="Seok S.J."/>
            <person name="Whang K.S."/>
            <person name="Kwon S.W."/>
        </authorList>
    </citation>
    <scope>NUCLEOTIDE SEQUENCE [LARGE SCALE GENOMIC DNA]</scope>
    <source>
        <strain evidence="2 3">NBRC 108923</strain>
    </source>
</reference>
<name>A0ABR7RNG1_9PROT</name>
<feature type="chain" id="PRO_5046578998" evidence="1">
    <location>
        <begin position="24"/>
        <end position="106"/>
    </location>
</feature>
<keyword evidence="1" id="KW-0732">Signal</keyword>
<dbReference type="EMBL" id="JACTVA010000026">
    <property type="protein sequence ID" value="MBC9208109.1"/>
    <property type="molecule type" value="Genomic_DNA"/>
</dbReference>
<dbReference type="RefSeq" id="WP_187785267.1">
    <property type="nucleotide sequence ID" value="NZ_JACTVA010000026.1"/>
</dbReference>